<comment type="caution">
    <text evidence="1">The sequence shown here is derived from an EMBL/GenBank/DDBJ whole genome shotgun (WGS) entry which is preliminary data.</text>
</comment>
<sequence length="54" mass="6330">MPKLYRVTIKEYSTENVVESFAWMSENRADKVDGGVNINLNHEEYYTVIEEMEG</sequence>
<gene>
    <name evidence="1" type="ORF">LCGC14_3003420</name>
</gene>
<organism evidence="1">
    <name type="scientific">marine sediment metagenome</name>
    <dbReference type="NCBI Taxonomy" id="412755"/>
    <lineage>
        <taxon>unclassified sequences</taxon>
        <taxon>metagenomes</taxon>
        <taxon>ecological metagenomes</taxon>
    </lineage>
</organism>
<reference evidence="1" key="1">
    <citation type="journal article" date="2015" name="Nature">
        <title>Complex archaea that bridge the gap between prokaryotes and eukaryotes.</title>
        <authorList>
            <person name="Spang A."/>
            <person name="Saw J.H."/>
            <person name="Jorgensen S.L."/>
            <person name="Zaremba-Niedzwiedzka K."/>
            <person name="Martijn J."/>
            <person name="Lind A.E."/>
            <person name="van Eijk R."/>
            <person name="Schleper C."/>
            <person name="Guy L."/>
            <person name="Ettema T.J."/>
        </authorList>
    </citation>
    <scope>NUCLEOTIDE SEQUENCE</scope>
</reference>
<dbReference type="EMBL" id="LAZR01061950">
    <property type="protein sequence ID" value="KKK62527.1"/>
    <property type="molecule type" value="Genomic_DNA"/>
</dbReference>
<proteinExistence type="predicted"/>
<protein>
    <submittedName>
        <fullName evidence="1">Uncharacterized protein</fullName>
    </submittedName>
</protein>
<dbReference type="AlphaFoldDB" id="A0A0F8X0B0"/>
<name>A0A0F8X0B0_9ZZZZ</name>
<evidence type="ECO:0000313" key="1">
    <source>
        <dbReference type="EMBL" id="KKK62527.1"/>
    </source>
</evidence>
<accession>A0A0F8X0B0</accession>